<dbReference type="Proteomes" id="UP000640333">
    <property type="component" value="Unassembled WGS sequence"/>
</dbReference>
<dbReference type="PANTHER" id="PTHR46796:SF7">
    <property type="entry name" value="ARAC FAMILY TRANSCRIPTIONAL REGULATOR"/>
    <property type="match status" value="1"/>
</dbReference>
<evidence type="ECO:0000256" key="2">
    <source>
        <dbReference type="ARBA" id="ARBA00023125"/>
    </source>
</evidence>
<evidence type="ECO:0000256" key="3">
    <source>
        <dbReference type="ARBA" id="ARBA00023159"/>
    </source>
</evidence>
<dbReference type="GO" id="GO:0003700">
    <property type="term" value="F:DNA-binding transcription factor activity"/>
    <property type="evidence" value="ECO:0007669"/>
    <property type="project" value="InterPro"/>
</dbReference>
<dbReference type="PROSITE" id="PS01124">
    <property type="entry name" value="HTH_ARAC_FAMILY_2"/>
    <property type="match status" value="1"/>
</dbReference>
<keyword evidence="1" id="KW-0805">Transcription regulation</keyword>
<dbReference type="EMBL" id="JADEYS010000035">
    <property type="protein sequence ID" value="MBE9399736.1"/>
    <property type="molecule type" value="Genomic_DNA"/>
</dbReference>
<evidence type="ECO:0000256" key="1">
    <source>
        <dbReference type="ARBA" id="ARBA00023015"/>
    </source>
</evidence>
<dbReference type="SMART" id="SM00342">
    <property type="entry name" value="HTH_ARAC"/>
    <property type="match status" value="1"/>
</dbReference>
<comment type="caution">
    <text evidence="6">The sequence shown here is derived from an EMBL/GenBank/DDBJ whole genome shotgun (WGS) entry which is preliminary data.</text>
</comment>
<dbReference type="InterPro" id="IPR018060">
    <property type="entry name" value="HTH_AraC"/>
</dbReference>
<dbReference type="InterPro" id="IPR018062">
    <property type="entry name" value="HTH_AraC-typ_CS"/>
</dbReference>
<keyword evidence="4" id="KW-0804">Transcription</keyword>
<name>A0A8J7KC74_9GAMM</name>
<evidence type="ECO:0000313" key="6">
    <source>
        <dbReference type="EMBL" id="MBE9399736.1"/>
    </source>
</evidence>
<keyword evidence="7" id="KW-1185">Reference proteome</keyword>
<dbReference type="SUPFAM" id="SSF51215">
    <property type="entry name" value="Regulatory protein AraC"/>
    <property type="match status" value="1"/>
</dbReference>
<dbReference type="GO" id="GO:0043565">
    <property type="term" value="F:sequence-specific DNA binding"/>
    <property type="evidence" value="ECO:0007669"/>
    <property type="project" value="InterPro"/>
</dbReference>
<dbReference type="Pfam" id="PF12852">
    <property type="entry name" value="Cupin_6"/>
    <property type="match status" value="1"/>
</dbReference>
<dbReference type="Gene3D" id="1.10.10.60">
    <property type="entry name" value="Homeodomain-like"/>
    <property type="match status" value="2"/>
</dbReference>
<dbReference type="SUPFAM" id="SSF46689">
    <property type="entry name" value="Homeodomain-like"/>
    <property type="match status" value="2"/>
</dbReference>
<proteinExistence type="predicted"/>
<gene>
    <name evidence="6" type="ORF">IOQ59_20925</name>
</gene>
<dbReference type="InterPro" id="IPR032783">
    <property type="entry name" value="AraC_lig"/>
</dbReference>
<reference evidence="6" key="1">
    <citation type="submission" date="2020-10" db="EMBL/GenBank/DDBJ databases">
        <title>Bacterium isolated from coastal waters sediment.</title>
        <authorList>
            <person name="Chen R.-J."/>
            <person name="Lu D.-C."/>
            <person name="Zhu K.-L."/>
            <person name="Du Z.-J."/>
        </authorList>
    </citation>
    <scope>NUCLEOTIDE SEQUENCE</scope>
    <source>
        <strain evidence="6">N1Y112</strain>
    </source>
</reference>
<sequence>MNLPGNDALSLILQRLRLKAEVYVHADFCGTWAVDTSGSRKVPFHLVERGKSWLHMPEEAPRLLTAGDLVIFPHDHAHQLCNQESLPAQVVYNQIPEPDPALPMTTLACGSFEFASQSLWPLLDSLPKVIVLDLTDTHRLGQTYSLMQLMISELQQGHAGSKAVVDQLSAALFVHVLRSQIEQGFAQGVLAALFDPQIGQALSLIHQQPAQDWSVERLAREIGMSRSVFSERFRDLAGKTPMRYLAEWRMREASDLLSSTDDSIAKIAEACGYSSEVAFRKAFRSVTGQTPGAVRKQNRL</sequence>
<protein>
    <submittedName>
        <fullName evidence="6">AraC family transcriptional regulator</fullName>
    </submittedName>
</protein>
<keyword evidence="2" id="KW-0238">DNA-binding</keyword>
<feature type="domain" description="HTH araC/xylS-type" evidence="5">
    <location>
        <begin position="199"/>
        <end position="297"/>
    </location>
</feature>
<evidence type="ECO:0000259" key="5">
    <source>
        <dbReference type="PROSITE" id="PS01124"/>
    </source>
</evidence>
<organism evidence="6 7">
    <name type="scientific">Pontibacterium sinense</name>
    <dbReference type="NCBI Taxonomy" id="2781979"/>
    <lineage>
        <taxon>Bacteria</taxon>
        <taxon>Pseudomonadati</taxon>
        <taxon>Pseudomonadota</taxon>
        <taxon>Gammaproteobacteria</taxon>
        <taxon>Oceanospirillales</taxon>
        <taxon>Oceanospirillaceae</taxon>
        <taxon>Pontibacterium</taxon>
    </lineage>
</organism>
<dbReference type="RefSeq" id="WP_193955429.1">
    <property type="nucleotide sequence ID" value="NZ_JADEYS010000035.1"/>
</dbReference>
<dbReference type="PROSITE" id="PS00041">
    <property type="entry name" value="HTH_ARAC_FAMILY_1"/>
    <property type="match status" value="1"/>
</dbReference>
<evidence type="ECO:0000313" key="7">
    <source>
        <dbReference type="Proteomes" id="UP000640333"/>
    </source>
</evidence>
<dbReference type="InterPro" id="IPR037923">
    <property type="entry name" value="HTH-like"/>
</dbReference>
<evidence type="ECO:0000256" key="4">
    <source>
        <dbReference type="ARBA" id="ARBA00023163"/>
    </source>
</evidence>
<dbReference type="PANTHER" id="PTHR46796">
    <property type="entry name" value="HTH-TYPE TRANSCRIPTIONAL ACTIVATOR RHAS-RELATED"/>
    <property type="match status" value="1"/>
</dbReference>
<dbReference type="Pfam" id="PF12833">
    <property type="entry name" value="HTH_18"/>
    <property type="match status" value="1"/>
</dbReference>
<dbReference type="AlphaFoldDB" id="A0A8J7KC74"/>
<dbReference type="InterPro" id="IPR050204">
    <property type="entry name" value="AraC_XylS_family_regulators"/>
</dbReference>
<dbReference type="InterPro" id="IPR009057">
    <property type="entry name" value="Homeodomain-like_sf"/>
</dbReference>
<accession>A0A8J7KC74</accession>
<keyword evidence="3" id="KW-0010">Activator</keyword>